<dbReference type="PROSITE" id="PS51006">
    <property type="entry name" value="PABS_2"/>
    <property type="match status" value="1"/>
</dbReference>
<dbReference type="NCBIfam" id="NF002010">
    <property type="entry name" value="PRK00811.1"/>
    <property type="match status" value="1"/>
</dbReference>
<comment type="pathway">
    <text evidence="4">Amine and polyamine biosynthesis; spermidine biosynthesis; spermidine from putrescine: step 1/1.</text>
</comment>
<dbReference type="GO" id="GO:0008295">
    <property type="term" value="P:spermidine biosynthetic process"/>
    <property type="evidence" value="ECO:0007669"/>
    <property type="project" value="UniProtKB-UniRule"/>
</dbReference>
<dbReference type="RefSeq" id="WP_288186065.1">
    <property type="nucleotide sequence ID" value="NZ_LT608335.1"/>
</dbReference>
<dbReference type="CDD" id="cd02440">
    <property type="entry name" value="AdoMet_MTases"/>
    <property type="match status" value="1"/>
</dbReference>
<accession>A0A212M1L7</accession>
<dbReference type="PANTHER" id="PTHR11558">
    <property type="entry name" value="SPERMIDINE/SPERMINE SYNTHASE"/>
    <property type="match status" value="1"/>
</dbReference>
<evidence type="ECO:0000256" key="1">
    <source>
        <dbReference type="ARBA" id="ARBA00007867"/>
    </source>
</evidence>
<comment type="similarity">
    <text evidence="1 4 6">Belongs to the spermidine/spermine synthase family.</text>
</comment>
<evidence type="ECO:0000256" key="7">
    <source>
        <dbReference type="RuleBase" id="RU003837"/>
    </source>
</evidence>
<feature type="binding site" evidence="4">
    <location>
        <position position="62"/>
    </location>
    <ligand>
        <name>spermidine</name>
        <dbReference type="ChEBI" id="CHEBI:57834"/>
    </ligand>
</feature>
<evidence type="ECO:0000256" key="4">
    <source>
        <dbReference type="HAMAP-Rule" id="MF_00198"/>
    </source>
</evidence>
<gene>
    <name evidence="4 9" type="primary">speE</name>
    <name evidence="9" type="ORF">KL86SPO_70561</name>
</gene>
<sequence>MELWFTEYQTENLGLTVRIKETLYTGRSQFQEIAVIDSYEFGRMLVLDGVFQTSIVDEYIYHEMIAHVPLCVHPNPKTVLVIGGGDGGTIREVVKHQSVEVAEMVEIDGTVVEVCKKYLPEISVALNVNHPKLRLTIGDGIKHMQEVENKYDVIIVDCSDPIGPGEGLFTHAFYQNVHKALKADGLFVQQTESPFYHQELIKRLQTDISSLFPITRLYLANIPIYPSGLHCFTIGSKQYDPATVDISRIPEIADTRYYNRDIQKSCFSLPNFVRELLK</sequence>
<comment type="function">
    <text evidence="4">Catalyzes the irreversible transfer of a propylamine group from the amino donor S-adenosylmethioninamine (decarboxy-AdoMet) to putrescine (1,4-diaminobutane) to yield spermidine.</text>
</comment>
<feature type="binding site" evidence="4">
    <location>
        <position position="106"/>
    </location>
    <ligand>
        <name>S-methyl-5'-thioadenosine</name>
        <dbReference type="ChEBI" id="CHEBI:17509"/>
    </ligand>
</feature>
<feature type="binding site" evidence="4">
    <location>
        <position position="31"/>
    </location>
    <ligand>
        <name>S-methyl-5'-thioadenosine</name>
        <dbReference type="ChEBI" id="CHEBI:17509"/>
    </ligand>
</feature>
<evidence type="ECO:0000256" key="5">
    <source>
        <dbReference type="PROSITE-ProRule" id="PRU00354"/>
    </source>
</evidence>
<organism evidence="9">
    <name type="scientific">uncultured Sporomusa sp</name>
    <dbReference type="NCBI Taxonomy" id="307249"/>
    <lineage>
        <taxon>Bacteria</taxon>
        <taxon>Bacillati</taxon>
        <taxon>Bacillota</taxon>
        <taxon>Negativicutes</taxon>
        <taxon>Selenomonadales</taxon>
        <taxon>Sporomusaceae</taxon>
        <taxon>Sporomusa</taxon>
        <taxon>environmental samples</taxon>
    </lineage>
</organism>
<comment type="catalytic activity">
    <reaction evidence="4 7">
        <text>S-adenosyl 3-(methylsulfanyl)propylamine + putrescine = S-methyl-5'-thioadenosine + spermidine + H(+)</text>
        <dbReference type="Rhea" id="RHEA:12721"/>
        <dbReference type="ChEBI" id="CHEBI:15378"/>
        <dbReference type="ChEBI" id="CHEBI:17509"/>
        <dbReference type="ChEBI" id="CHEBI:57443"/>
        <dbReference type="ChEBI" id="CHEBI:57834"/>
        <dbReference type="ChEBI" id="CHEBI:326268"/>
        <dbReference type="EC" id="2.5.1.16"/>
    </reaction>
</comment>
<keyword evidence="3 4" id="KW-0620">Polyamine biosynthesis</keyword>
<feature type="domain" description="PABS" evidence="8">
    <location>
        <begin position="2"/>
        <end position="237"/>
    </location>
</feature>
<dbReference type="HAMAP" id="MF_00198">
    <property type="entry name" value="Spermidine_synth"/>
    <property type="match status" value="1"/>
</dbReference>
<dbReference type="UniPathway" id="UPA00248">
    <property type="reaction ID" value="UER00314"/>
</dbReference>
<dbReference type="Gene3D" id="2.30.140.10">
    <property type="entry name" value="Spermidine synthase, tetramerisation domain"/>
    <property type="match status" value="1"/>
</dbReference>
<dbReference type="InterPro" id="IPR001045">
    <property type="entry name" value="Spermi_synthase"/>
</dbReference>
<dbReference type="AlphaFoldDB" id="A0A212M1L7"/>
<evidence type="ECO:0000259" key="8">
    <source>
        <dbReference type="PROSITE" id="PS51006"/>
    </source>
</evidence>
<dbReference type="InterPro" id="IPR030374">
    <property type="entry name" value="PABS"/>
</dbReference>
<dbReference type="Gene3D" id="3.40.50.150">
    <property type="entry name" value="Vaccinia Virus protein VP39"/>
    <property type="match status" value="1"/>
</dbReference>
<name>A0A212M1L7_9FIRM</name>
<dbReference type="InterPro" id="IPR035246">
    <property type="entry name" value="Spermidine_synt_N"/>
</dbReference>
<proteinExistence type="inferred from homology"/>
<evidence type="ECO:0000256" key="3">
    <source>
        <dbReference type="ARBA" id="ARBA00023115"/>
    </source>
</evidence>
<dbReference type="EMBL" id="FMJE01000007">
    <property type="protein sequence ID" value="SCM83703.1"/>
    <property type="molecule type" value="Genomic_DNA"/>
</dbReference>
<evidence type="ECO:0000256" key="6">
    <source>
        <dbReference type="RuleBase" id="RU003836"/>
    </source>
</evidence>
<keyword evidence="4 7" id="KW-0745">Spermidine biosynthesis</keyword>
<dbReference type="SUPFAM" id="SSF53335">
    <property type="entry name" value="S-adenosyl-L-methionine-dependent methyltransferases"/>
    <property type="match status" value="1"/>
</dbReference>
<dbReference type="EC" id="2.5.1.16" evidence="4"/>
<dbReference type="InterPro" id="IPR030373">
    <property type="entry name" value="PABS_CS"/>
</dbReference>
<feature type="binding site" evidence="4">
    <location>
        <position position="86"/>
    </location>
    <ligand>
        <name>spermidine</name>
        <dbReference type="ChEBI" id="CHEBI:57834"/>
    </ligand>
</feature>
<reference evidence="9" key="1">
    <citation type="submission" date="2016-08" db="EMBL/GenBank/DDBJ databases">
        <authorList>
            <person name="Seilhamer J.J."/>
        </authorList>
    </citation>
    <scope>NUCLEOTIDE SEQUENCE</scope>
    <source>
        <strain evidence="9">86</strain>
    </source>
</reference>
<evidence type="ECO:0000256" key="2">
    <source>
        <dbReference type="ARBA" id="ARBA00022679"/>
    </source>
</evidence>
<feature type="active site" description="Proton acceptor" evidence="4 5">
    <location>
        <position position="157"/>
    </location>
</feature>
<dbReference type="NCBIfam" id="TIGR00417">
    <property type="entry name" value="speE"/>
    <property type="match status" value="1"/>
</dbReference>
<feature type="binding site" evidence="4">
    <location>
        <begin position="139"/>
        <end position="140"/>
    </location>
    <ligand>
        <name>S-methyl-5'-thioadenosine</name>
        <dbReference type="ChEBI" id="CHEBI:17509"/>
    </ligand>
</feature>
<dbReference type="Pfam" id="PF17284">
    <property type="entry name" value="Spermine_synt_N"/>
    <property type="match status" value="1"/>
</dbReference>
<dbReference type="Pfam" id="PF01564">
    <property type="entry name" value="Spermine_synth"/>
    <property type="match status" value="1"/>
</dbReference>
<dbReference type="InterPro" id="IPR029063">
    <property type="entry name" value="SAM-dependent_MTases_sf"/>
</dbReference>
<feature type="binding site" evidence="4">
    <location>
        <position position="164"/>
    </location>
    <ligand>
        <name>S-methyl-5'-thioadenosine</name>
        <dbReference type="ChEBI" id="CHEBI:17509"/>
    </ligand>
</feature>
<protein>
    <recommendedName>
        <fullName evidence="4">Polyamine aminopropyltransferase</fullName>
    </recommendedName>
    <alternativeName>
        <fullName evidence="4">Putrescine aminopropyltransferase</fullName>
        <shortName evidence="4">PAPT</shortName>
    </alternativeName>
    <alternativeName>
        <fullName evidence="4">Spermidine synthase</fullName>
        <shortName evidence="4">SPDS</shortName>
        <shortName evidence="4">SPDSY</shortName>
        <ecNumber evidence="4">2.5.1.16</ecNumber>
    </alternativeName>
</protein>
<dbReference type="PROSITE" id="PS01330">
    <property type="entry name" value="PABS_1"/>
    <property type="match status" value="1"/>
</dbReference>
<comment type="subunit">
    <text evidence="4">Homodimer or homotetramer.</text>
</comment>
<feature type="binding site" evidence="4">
    <location>
        <begin position="157"/>
        <end position="160"/>
    </location>
    <ligand>
        <name>spermidine</name>
        <dbReference type="ChEBI" id="CHEBI:57834"/>
    </ligand>
</feature>
<dbReference type="GO" id="GO:0005829">
    <property type="term" value="C:cytosol"/>
    <property type="evidence" value="ECO:0007669"/>
    <property type="project" value="TreeGrafter"/>
</dbReference>
<keyword evidence="2 4" id="KW-0808">Transferase</keyword>
<evidence type="ECO:0000313" key="9">
    <source>
        <dbReference type="EMBL" id="SCM83703.1"/>
    </source>
</evidence>
<dbReference type="InterPro" id="IPR037163">
    <property type="entry name" value="Spermidine_synt_N_sf"/>
</dbReference>
<dbReference type="PANTHER" id="PTHR11558:SF11">
    <property type="entry name" value="SPERMIDINE SYNTHASE"/>
    <property type="match status" value="1"/>
</dbReference>
<dbReference type="GO" id="GO:0004766">
    <property type="term" value="F:spermidine synthase activity"/>
    <property type="evidence" value="ECO:0007669"/>
    <property type="project" value="UniProtKB-UniRule"/>
</dbReference>